<dbReference type="PANTHER" id="PTHR43155:SF2">
    <property type="entry name" value="CYCLIC DI-GMP PHOSPHODIESTERASE PA4108"/>
    <property type="match status" value="1"/>
</dbReference>
<dbReference type="InterPro" id="IPR006674">
    <property type="entry name" value="HD_domain"/>
</dbReference>
<dbReference type="AlphaFoldDB" id="A0A4R8MLN1"/>
<comment type="caution">
    <text evidence="4">The sequence shown here is derived from an EMBL/GenBank/DDBJ whole genome shotgun (WGS) entry which is preliminary data.</text>
</comment>
<evidence type="ECO:0000313" key="5">
    <source>
        <dbReference type="Proteomes" id="UP000295066"/>
    </source>
</evidence>
<dbReference type="PROSITE" id="PS51831">
    <property type="entry name" value="HD"/>
    <property type="match status" value="1"/>
</dbReference>
<dbReference type="PROSITE" id="PS51832">
    <property type="entry name" value="HD_GYP"/>
    <property type="match status" value="1"/>
</dbReference>
<evidence type="ECO:0000259" key="3">
    <source>
        <dbReference type="PROSITE" id="PS51832"/>
    </source>
</evidence>
<dbReference type="GO" id="GO:0016740">
    <property type="term" value="F:transferase activity"/>
    <property type="evidence" value="ECO:0007669"/>
    <property type="project" value="UniProtKB-KW"/>
</dbReference>
<keyword evidence="5" id="KW-1185">Reference proteome</keyword>
<keyword evidence="4" id="KW-0808">Transferase</keyword>
<dbReference type="RefSeq" id="WP_166669933.1">
    <property type="nucleotide sequence ID" value="NZ_SORI01000001.1"/>
</dbReference>
<accession>A0A4R8MLN1</accession>
<dbReference type="Gene3D" id="1.10.3210.10">
    <property type="entry name" value="Hypothetical protein af1432"/>
    <property type="match status" value="1"/>
</dbReference>
<name>A0A4R8MLN1_9BACT</name>
<reference evidence="4 5" key="1">
    <citation type="submission" date="2019-03" db="EMBL/GenBank/DDBJ databases">
        <title>Genomic Encyclopedia of Type Strains, Phase IV (KMG-IV): sequencing the most valuable type-strain genomes for metagenomic binning, comparative biology and taxonomic classification.</title>
        <authorList>
            <person name="Goeker M."/>
        </authorList>
    </citation>
    <scope>NUCLEOTIDE SEQUENCE [LARGE SCALE GENOMIC DNA]</scope>
    <source>
        <strain evidence="4 5">DSM 25964</strain>
    </source>
</reference>
<organism evidence="4 5">
    <name type="scientific">Aminivibrio pyruvatiphilus</name>
    <dbReference type="NCBI Taxonomy" id="1005740"/>
    <lineage>
        <taxon>Bacteria</taxon>
        <taxon>Thermotogati</taxon>
        <taxon>Synergistota</taxon>
        <taxon>Synergistia</taxon>
        <taxon>Synergistales</taxon>
        <taxon>Aminobacteriaceae</taxon>
        <taxon>Aminivibrio</taxon>
    </lineage>
</organism>
<sequence>MEKPPSAEPQNRYGETGGENVVDVPLDDLCHYRGKVAEDIISEDGALLLPRGSDIPLMLRTMPGITKTLRRWNREFIPVQVSSDITEEEFEAVLRAIEPKTRMLDPGLARRAIDQVEEVYSRISENGHSREGMETLEKEADRLARDVMRSPQILLCLGKVKDSDEYTFIHSLNVALLSGYLASILHPGDEELVKTMTFGGLLHDLGKAKVPQEILNKPGRLTSEEFEIMKTHSIHGMVSAVASGVSDRRLLSVVRSHHERWGGDGYPDGLRENRISIHARIAAVADVFDALTAKRVYKDPMRSREAVSMILESSGSSFDGAIVRALLLSVGLYPPGTVVELSDYSVGVVTGVRNKDLLRPQVCLSVDSRGRRPESPAIIDLSLGTDLFIRRSLNDMGKGVVYGRTES</sequence>
<proteinExistence type="predicted"/>
<dbReference type="InterPro" id="IPR003607">
    <property type="entry name" value="HD/PDEase_dom"/>
</dbReference>
<dbReference type="InterPro" id="IPR006675">
    <property type="entry name" value="HDIG_dom"/>
</dbReference>
<feature type="domain" description="HD" evidence="2">
    <location>
        <begin position="167"/>
        <end position="291"/>
    </location>
</feature>
<dbReference type="NCBIfam" id="TIGR00277">
    <property type="entry name" value="HDIG"/>
    <property type="match status" value="1"/>
</dbReference>
<dbReference type="Proteomes" id="UP000295066">
    <property type="component" value="Unassembled WGS sequence"/>
</dbReference>
<dbReference type="CDD" id="cd00077">
    <property type="entry name" value="HDc"/>
    <property type="match status" value="1"/>
</dbReference>
<dbReference type="PANTHER" id="PTHR43155">
    <property type="entry name" value="CYCLIC DI-GMP PHOSPHODIESTERASE PA4108-RELATED"/>
    <property type="match status" value="1"/>
</dbReference>
<evidence type="ECO:0000313" key="4">
    <source>
        <dbReference type="EMBL" id="TDY64895.1"/>
    </source>
</evidence>
<dbReference type="EMBL" id="SORI01000001">
    <property type="protein sequence ID" value="TDY64895.1"/>
    <property type="molecule type" value="Genomic_DNA"/>
</dbReference>
<evidence type="ECO:0000259" key="2">
    <source>
        <dbReference type="PROSITE" id="PS51831"/>
    </source>
</evidence>
<feature type="region of interest" description="Disordered" evidence="1">
    <location>
        <begin position="1"/>
        <end position="20"/>
    </location>
</feature>
<feature type="domain" description="HD-GYP" evidence="3">
    <location>
        <begin position="145"/>
        <end position="342"/>
    </location>
</feature>
<evidence type="ECO:0000256" key="1">
    <source>
        <dbReference type="SAM" id="MobiDB-lite"/>
    </source>
</evidence>
<dbReference type="Pfam" id="PF13487">
    <property type="entry name" value="HD_5"/>
    <property type="match status" value="1"/>
</dbReference>
<gene>
    <name evidence="4" type="ORF">C8D99_10141</name>
</gene>
<protein>
    <submittedName>
        <fullName evidence="4">Putative nucleotidyltransferase with HDIG domain</fullName>
    </submittedName>
</protein>
<dbReference type="SUPFAM" id="SSF109604">
    <property type="entry name" value="HD-domain/PDEase-like"/>
    <property type="match status" value="1"/>
</dbReference>
<dbReference type="SMART" id="SM00471">
    <property type="entry name" value="HDc"/>
    <property type="match status" value="1"/>
</dbReference>
<dbReference type="InterPro" id="IPR037522">
    <property type="entry name" value="HD_GYP_dom"/>
</dbReference>